<sequence length="578" mass="66013">MTVVVQKRSDAAVVAPRSAIPRRATMAQHNRLVKPRRLSGAVGGQQGHGRKASVVEVWKAQTGRMSVHLQRLRRSLEPRVAPPVVAPRRISLGLGSVNRKEKIVARFVLHLQLSLLMKQTASMHMQLKCAPHVVHELEMQVGDWTLDSWFRRQNQRILANALFGLGLGLWELQRSWDVTKTQTIDSLEHFQLVASSTGTIIRLIIFASTVVLIKQLMDMYGLMVKEKHAISGKALFALKPAWPRRLAFRLLVEVGIVAIHPIPFLEAYLHEGACCLMFARLYLVCRVFRDYSAVYQQRKDIVQNRFLTMQSPSFTWFFSLQVVFTQAPLTVIVVVSGVIWACLTTCVYFFERRYQPEIFTLSNSAWYTYSLLTVHSPGFHPISWRGHAAAAIMVLAGLIFETLMVVAVQQYIGLDDKDRRMLSYLQDTETKAALSHRAAHVIKRWLRWQLARRRPVSPISRRTTLRRSPLSRAVAHEQEFWLAVERFHLLKNARDLAARSDGNPVLEKLEAIERDIVRVSQRIRGSVCAMCKGLKPRDGKPRPPVLADVKNLVANYDRISAQQREIVGLIDELLRRRR</sequence>
<evidence type="ECO:0000256" key="1">
    <source>
        <dbReference type="SAM" id="Phobius"/>
    </source>
</evidence>
<evidence type="ECO:0000313" key="3">
    <source>
        <dbReference type="Proteomes" id="UP000243579"/>
    </source>
</evidence>
<keyword evidence="1" id="KW-0812">Transmembrane</keyword>
<dbReference type="GO" id="GO:0016286">
    <property type="term" value="F:small conductance calcium-activated potassium channel activity"/>
    <property type="evidence" value="ECO:0007669"/>
    <property type="project" value="InterPro"/>
</dbReference>
<evidence type="ECO:0000313" key="2">
    <source>
        <dbReference type="EMBL" id="OQR98099.1"/>
    </source>
</evidence>
<accession>A0A1V9ZJD2</accession>
<keyword evidence="1" id="KW-1133">Transmembrane helix</keyword>
<name>A0A1V9ZJD2_ACHHY</name>
<dbReference type="EMBL" id="JNBR01000090">
    <property type="protein sequence ID" value="OQR98099.1"/>
    <property type="molecule type" value="Genomic_DNA"/>
</dbReference>
<proteinExistence type="predicted"/>
<dbReference type="SUPFAM" id="SSF81324">
    <property type="entry name" value="Voltage-gated potassium channels"/>
    <property type="match status" value="1"/>
</dbReference>
<feature type="transmembrane region" description="Helical" evidence="1">
    <location>
        <begin position="388"/>
        <end position="412"/>
    </location>
</feature>
<feature type="transmembrane region" description="Helical" evidence="1">
    <location>
        <begin position="193"/>
        <end position="213"/>
    </location>
</feature>
<keyword evidence="3" id="KW-1185">Reference proteome</keyword>
<dbReference type="AlphaFoldDB" id="A0A1V9ZJD2"/>
<keyword evidence="1" id="KW-0472">Membrane</keyword>
<dbReference type="STRING" id="1202772.A0A1V9ZJD2"/>
<reference evidence="2 3" key="1">
    <citation type="journal article" date="2014" name="Genome Biol. Evol.">
        <title>The secreted proteins of Achlya hypogyna and Thraustotheca clavata identify the ancestral oomycete secretome and reveal gene acquisitions by horizontal gene transfer.</title>
        <authorList>
            <person name="Misner I."/>
            <person name="Blouin N."/>
            <person name="Leonard G."/>
            <person name="Richards T.A."/>
            <person name="Lane C.E."/>
        </authorList>
    </citation>
    <scope>NUCLEOTIDE SEQUENCE [LARGE SCALE GENOMIC DNA]</scope>
    <source>
        <strain evidence="2 3">ATCC 48635</strain>
    </source>
</reference>
<comment type="caution">
    <text evidence="2">The sequence shown here is derived from an EMBL/GenBank/DDBJ whole genome shotgun (WGS) entry which is preliminary data.</text>
</comment>
<protein>
    <recommendedName>
        <fullName evidence="4">Potassium channel domain-containing protein</fullName>
    </recommendedName>
</protein>
<evidence type="ECO:0008006" key="4">
    <source>
        <dbReference type="Google" id="ProtNLM"/>
    </source>
</evidence>
<organism evidence="2 3">
    <name type="scientific">Achlya hypogyna</name>
    <name type="common">Oomycete</name>
    <name type="synonym">Protoachlya hypogyna</name>
    <dbReference type="NCBI Taxonomy" id="1202772"/>
    <lineage>
        <taxon>Eukaryota</taxon>
        <taxon>Sar</taxon>
        <taxon>Stramenopiles</taxon>
        <taxon>Oomycota</taxon>
        <taxon>Saprolegniomycetes</taxon>
        <taxon>Saprolegniales</taxon>
        <taxon>Achlyaceae</taxon>
        <taxon>Achlya</taxon>
    </lineage>
</organism>
<feature type="transmembrane region" description="Helical" evidence="1">
    <location>
        <begin position="330"/>
        <end position="351"/>
    </location>
</feature>
<dbReference type="InterPro" id="IPR015449">
    <property type="entry name" value="K_chnl_Ca-activ_SK"/>
</dbReference>
<dbReference type="GO" id="GO:0016020">
    <property type="term" value="C:membrane"/>
    <property type="evidence" value="ECO:0007669"/>
    <property type="project" value="InterPro"/>
</dbReference>
<feature type="transmembrane region" description="Helical" evidence="1">
    <location>
        <begin position="157"/>
        <end position="173"/>
    </location>
</feature>
<gene>
    <name evidence="2" type="ORF">ACHHYP_09191</name>
</gene>
<dbReference type="PANTHER" id="PTHR10153">
    <property type="entry name" value="SMALL CONDUCTANCE CALCIUM-ACTIVATED POTASSIUM CHANNEL"/>
    <property type="match status" value="1"/>
</dbReference>
<dbReference type="OrthoDB" id="73653at2759"/>
<dbReference type="Proteomes" id="UP000243579">
    <property type="component" value="Unassembled WGS sequence"/>
</dbReference>
<feature type="transmembrane region" description="Helical" evidence="1">
    <location>
        <begin position="246"/>
        <end position="262"/>
    </location>
</feature>